<feature type="chain" id="PRO_5014940775" description="Type VI secretion system-associated protein" evidence="1">
    <location>
        <begin position="20"/>
        <end position="316"/>
    </location>
</feature>
<organism evidence="2 3">
    <name type="scientific">Mixta gaviniae</name>
    <dbReference type="NCBI Taxonomy" id="665914"/>
    <lineage>
        <taxon>Bacteria</taxon>
        <taxon>Pseudomonadati</taxon>
        <taxon>Pseudomonadota</taxon>
        <taxon>Gammaproteobacteria</taxon>
        <taxon>Enterobacterales</taxon>
        <taxon>Erwiniaceae</taxon>
        <taxon>Mixta</taxon>
    </lineage>
</organism>
<gene>
    <name evidence="2" type="ORF">C2E15_09410</name>
</gene>
<sequence length="316" mass="34523">MKYWLSGVITLLMASAASAENYRVVYSPSMALEVFIDNVASNDPQDWCQDTLHLRIVSGESKASDVLTTFLPRVGTLLANQCGKLQELPWEMTDKSGASLASGTAVKAQNWRPVVTADATAAANAGNAAPLDLSRPANSEPLQHFELPGGCHFRTWWDDDGQSLFIPDNRDLTCSTEGWLEGASELTLVNNGKSQPVAVNFWQGYPLTGLTTNDKTLSVVSINNQRMVIAKENAEASWLLLPFDNQLHLWRFNGVLLVQMDKSAAQDLSAVRERVKAARKAWASQLPASQKITVMLVDALHPDLADPAIGAYRTLN</sequence>
<evidence type="ECO:0000313" key="3">
    <source>
        <dbReference type="Proteomes" id="UP000238365"/>
    </source>
</evidence>
<protein>
    <recommendedName>
        <fullName evidence="4">Type VI secretion system-associated protein</fullName>
    </recommendedName>
</protein>
<keyword evidence="1" id="KW-0732">Signal</keyword>
<evidence type="ECO:0000313" key="2">
    <source>
        <dbReference type="EMBL" id="AUX93273.1"/>
    </source>
</evidence>
<feature type="signal peptide" evidence="1">
    <location>
        <begin position="1"/>
        <end position="19"/>
    </location>
</feature>
<accession>A0A2L0IFB9</accession>
<name>A0A2L0IFB9_9GAMM</name>
<dbReference type="RefSeq" id="WP_104957135.1">
    <property type="nucleotide sequence ID" value="NZ_CP026377.1"/>
</dbReference>
<dbReference type="KEGG" id="pgz:C2E15_09410"/>
<dbReference type="Proteomes" id="UP000238365">
    <property type="component" value="Chromosome"/>
</dbReference>
<proteinExistence type="predicted"/>
<evidence type="ECO:0000256" key="1">
    <source>
        <dbReference type="SAM" id="SignalP"/>
    </source>
</evidence>
<keyword evidence="3" id="KW-1185">Reference proteome</keyword>
<reference evidence="2 3" key="1">
    <citation type="submission" date="2018-01" db="EMBL/GenBank/DDBJ databases">
        <title>Complete and assembled Genome of Pantoea gaviniae DSM22758T.</title>
        <authorList>
            <person name="Stevens M.J.A."/>
            <person name="Zurfluh K."/>
            <person name="Stephan R."/>
        </authorList>
    </citation>
    <scope>NUCLEOTIDE SEQUENCE [LARGE SCALE GENOMIC DNA]</scope>
    <source>
        <strain evidence="2 3">DSM 22758</strain>
    </source>
</reference>
<dbReference type="EMBL" id="CP026377">
    <property type="protein sequence ID" value="AUX93273.1"/>
    <property type="molecule type" value="Genomic_DNA"/>
</dbReference>
<evidence type="ECO:0008006" key="4">
    <source>
        <dbReference type="Google" id="ProtNLM"/>
    </source>
</evidence>
<dbReference type="AlphaFoldDB" id="A0A2L0IFB9"/>